<name>A0ACB9ZYK1_CATRO</name>
<evidence type="ECO:0000313" key="1">
    <source>
        <dbReference type="EMBL" id="KAI5653257.1"/>
    </source>
</evidence>
<proteinExistence type="predicted"/>
<organism evidence="1 2">
    <name type="scientific">Catharanthus roseus</name>
    <name type="common">Madagascar periwinkle</name>
    <name type="synonym">Vinca rosea</name>
    <dbReference type="NCBI Taxonomy" id="4058"/>
    <lineage>
        <taxon>Eukaryota</taxon>
        <taxon>Viridiplantae</taxon>
        <taxon>Streptophyta</taxon>
        <taxon>Embryophyta</taxon>
        <taxon>Tracheophyta</taxon>
        <taxon>Spermatophyta</taxon>
        <taxon>Magnoliopsida</taxon>
        <taxon>eudicotyledons</taxon>
        <taxon>Gunneridae</taxon>
        <taxon>Pentapetalae</taxon>
        <taxon>asterids</taxon>
        <taxon>lamiids</taxon>
        <taxon>Gentianales</taxon>
        <taxon>Apocynaceae</taxon>
        <taxon>Rauvolfioideae</taxon>
        <taxon>Vinceae</taxon>
        <taxon>Catharanthinae</taxon>
        <taxon>Catharanthus</taxon>
    </lineage>
</organism>
<evidence type="ECO:0000313" key="2">
    <source>
        <dbReference type="Proteomes" id="UP001060085"/>
    </source>
</evidence>
<keyword evidence="2" id="KW-1185">Reference proteome</keyword>
<reference evidence="2" key="1">
    <citation type="journal article" date="2023" name="Nat. Plants">
        <title>Single-cell RNA sequencing provides a high-resolution roadmap for understanding the multicellular compartmentation of specialized metabolism.</title>
        <authorList>
            <person name="Sun S."/>
            <person name="Shen X."/>
            <person name="Li Y."/>
            <person name="Li Y."/>
            <person name="Wang S."/>
            <person name="Li R."/>
            <person name="Zhang H."/>
            <person name="Shen G."/>
            <person name="Guo B."/>
            <person name="Wei J."/>
            <person name="Xu J."/>
            <person name="St-Pierre B."/>
            <person name="Chen S."/>
            <person name="Sun C."/>
        </authorList>
    </citation>
    <scope>NUCLEOTIDE SEQUENCE [LARGE SCALE GENOMIC DNA]</scope>
</reference>
<dbReference type="EMBL" id="CM044707">
    <property type="protein sequence ID" value="KAI5653257.1"/>
    <property type="molecule type" value="Genomic_DNA"/>
</dbReference>
<protein>
    <submittedName>
        <fullName evidence="1">Uncharacterized protein</fullName>
    </submittedName>
</protein>
<sequence length="136" mass="15186">MNIQMIPNQDTKANFSLSKGNTCLSLELYSLMGFNFSAEVSGSDVRILDYIRVMEGDYESIPNFDFHAHVGEHISSNGGVRAVLQNSDGINDMKEAEYQTPLLRTRLAALCVGKNFSRVVPRKTREFSKCTARFGV</sequence>
<comment type="caution">
    <text evidence="1">The sequence shown here is derived from an EMBL/GenBank/DDBJ whole genome shotgun (WGS) entry which is preliminary data.</text>
</comment>
<gene>
    <name evidence="1" type="ORF">M9H77_30444</name>
</gene>
<accession>A0ACB9ZYK1</accession>
<dbReference type="Proteomes" id="UP001060085">
    <property type="component" value="Linkage Group LG07"/>
</dbReference>